<evidence type="ECO:0008006" key="5">
    <source>
        <dbReference type="Google" id="ProtNLM"/>
    </source>
</evidence>
<name>A0A2U1JFB2_SMIAN</name>
<keyword evidence="4" id="KW-1185">Reference proteome</keyword>
<feature type="compositionally biased region" description="Low complexity" evidence="1">
    <location>
        <begin position="79"/>
        <end position="95"/>
    </location>
</feature>
<evidence type="ECO:0000256" key="1">
    <source>
        <dbReference type="SAM" id="MobiDB-lite"/>
    </source>
</evidence>
<organism evidence="3 4">
    <name type="scientific">Smittium angustum</name>
    <dbReference type="NCBI Taxonomy" id="133377"/>
    <lineage>
        <taxon>Eukaryota</taxon>
        <taxon>Fungi</taxon>
        <taxon>Fungi incertae sedis</taxon>
        <taxon>Zoopagomycota</taxon>
        <taxon>Kickxellomycotina</taxon>
        <taxon>Harpellomycetes</taxon>
        <taxon>Harpellales</taxon>
        <taxon>Legeriomycetaceae</taxon>
        <taxon>Smittium</taxon>
    </lineage>
</organism>
<gene>
    <name evidence="3" type="ORF">BB558_000120</name>
</gene>
<dbReference type="AlphaFoldDB" id="A0A2U1JFB2"/>
<sequence length="156" mass="15838">MRFFILAAVAQLFTASAYYVTVTNTVTVCKVAPTTTLPPASTTKPITSTTAPYSTPASTTKPITSTTTTPPSSSPAPTTPSSTVVPPASTTTTPPSSSPAPTTPSSSSSAPSPTPDESEYEKCVRVNGNGAAVYIDAKNQMCICSPIGGSMCIPLN</sequence>
<accession>A0A2U1JFB2</accession>
<reference evidence="3 4" key="1">
    <citation type="journal article" date="2018" name="MBio">
        <title>Comparative Genomics Reveals the Core Gene Toolbox for the Fungus-Insect Symbiosis.</title>
        <authorList>
            <person name="Wang Y."/>
            <person name="Stata M."/>
            <person name="Wang W."/>
            <person name="Stajich J.E."/>
            <person name="White M.M."/>
            <person name="Moncalvo J.M."/>
        </authorList>
    </citation>
    <scope>NUCLEOTIDE SEQUENCE [LARGE SCALE GENOMIC DNA]</scope>
    <source>
        <strain evidence="3 4">AUS-126-30</strain>
    </source>
</reference>
<dbReference type="EMBL" id="MBFU01000007">
    <property type="protein sequence ID" value="PWA03709.1"/>
    <property type="molecule type" value="Genomic_DNA"/>
</dbReference>
<dbReference type="Proteomes" id="UP000245591">
    <property type="component" value="Unassembled WGS sequence"/>
</dbReference>
<feature type="signal peptide" evidence="2">
    <location>
        <begin position="1"/>
        <end position="17"/>
    </location>
</feature>
<feature type="chain" id="PRO_5015719629" description="EGF-like domain-containing protein" evidence="2">
    <location>
        <begin position="18"/>
        <end position="156"/>
    </location>
</feature>
<feature type="region of interest" description="Disordered" evidence="1">
    <location>
        <begin position="34"/>
        <end position="121"/>
    </location>
</feature>
<comment type="caution">
    <text evidence="3">The sequence shown here is derived from an EMBL/GenBank/DDBJ whole genome shotgun (WGS) entry which is preliminary data.</text>
</comment>
<proteinExistence type="predicted"/>
<protein>
    <recommendedName>
        <fullName evidence="5">EGF-like domain-containing protein</fullName>
    </recommendedName>
</protein>
<evidence type="ECO:0000256" key="2">
    <source>
        <dbReference type="SAM" id="SignalP"/>
    </source>
</evidence>
<evidence type="ECO:0000313" key="3">
    <source>
        <dbReference type="EMBL" id="PWA03709.1"/>
    </source>
</evidence>
<keyword evidence="2" id="KW-0732">Signal</keyword>
<feature type="compositionally biased region" description="Low complexity" evidence="1">
    <location>
        <begin position="34"/>
        <end position="71"/>
    </location>
</feature>
<evidence type="ECO:0000313" key="4">
    <source>
        <dbReference type="Proteomes" id="UP000245591"/>
    </source>
</evidence>